<gene>
    <name evidence="10" type="ORF">KME65_12570</name>
</gene>
<evidence type="ECO:0000259" key="9">
    <source>
        <dbReference type="PROSITE" id="PS50112"/>
    </source>
</evidence>
<evidence type="ECO:0000256" key="3">
    <source>
        <dbReference type="ARBA" id="ARBA00022679"/>
    </source>
</evidence>
<dbReference type="CDD" id="cd00130">
    <property type="entry name" value="PAS"/>
    <property type="match status" value="1"/>
</dbReference>
<dbReference type="Gene3D" id="3.30.450.20">
    <property type="entry name" value="PAS domain"/>
    <property type="match status" value="3"/>
</dbReference>
<keyword evidence="3" id="KW-0808">Transferase</keyword>
<sequence>MRRSDLRKFIGIFSMLFVAPAILLIGISAWLYLNEVETADKVTHQSEKLQLVQSREMLENHLHNAIRDLMLLADIDQLRRPLTSPGQNRNNETLTRYFKSMVERKGQYDQIRFLDLSGKEVVRVNYRNGEGVNVAEHKLQHKGGRYYFTETMAKGPGEIFVSPMDLNVEHGVIESPYKPMLRLATPIYDDFGNKHGMVIINYLADKLIVSLKAQTDISRAKLLLLNRDGYWLKGESSADEWGFMFPEKQALTMANRYPDAWKAISGSESGQISSENGLFTYTTVTLEQLLAGPGLKHEPIGSPVDGQSTLWKLVRFIPQSGLDQPADALAKRYLAVNGILLVVWGVVALLLSRARQFRIEAGRQLHDKEKRISEIVNSAFDAIITINERGIIETFNPAACRLFDYREDDVLGQKVNMLMASPSREYHDLHIQNYIESGVGKFIDKPGRVTGIRSDGSAVEIEICIGAKRVNDHWLFTAICRRYQEAGESDRRLAV</sequence>
<reference evidence="10 11" key="1">
    <citation type="submission" date="2021-05" db="EMBL/GenBank/DDBJ databases">
        <title>Genetic and Functional Diversity in Clade A Lucinid endosymbionts from the Bahamas.</title>
        <authorList>
            <person name="Giani N.M."/>
            <person name="Engel A.S."/>
            <person name="Campbell B.J."/>
        </authorList>
    </citation>
    <scope>NUCLEOTIDE SEQUENCE [LARGE SCALE GENOMIC DNA]</scope>
    <source>
        <strain evidence="10">LUC16012Gg_MoonRockCtena</strain>
    </source>
</reference>
<dbReference type="InterPro" id="IPR048760">
    <property type="entry name" value="VP0354-like_sensor_dom"/>
</dbReference>
<dbReference type="NCBIfam" id="TIGR00229">
    <property type="entry name" value="sensory_box"/>
    <property type="match status" value="1"/>
</dbReference>
<evidence type="ECO:0000256" key="4">
    <source>
        <dbReference type="ARBA" id="ARBA00022741"/>
    </source>
</evidence>
<comment type="caution">
    <text evidence="10">The sequence shown here is derived from an EMBL/GenBank/DDBJ whole genome shotgun (WGS) entry which is preliminary data.</text>
</comment>
<dbReference type="InterPro" id="IPR052994">
    <property type="entry name" value="Tiny_macrocysts_regulators"/>
</dbReference>
<feature type="domain" description="PAS" evidence="9">
    <location>
        <begin position="368"/>
        <end position="438"/>
    </location>
</feature>
<dbReference type="GO" id="GO:0006355">
    <property type="term" value="P:regulation of DNA-templated transcription"/>
    <property type="evidence" value="ECO:0007669"/>
    <property type="project" value="InterPro"/>
</dbReference>
<keyword evidence="5" id="KW-0418">Kinase</keyword>
<keyword evidence="7" id="KW-0902">Two-component regulatory system</keyword>
<feature type="transmembrane region" description="Helical" evidence="8">
    <location>
        <begin position="12"/>
        <end position="33"/>
    </location>
</feature>
<proteinExistence type="predicted"/>
<dbReference type="PANTHER" id="PTHR31600">
    <property type="entry name" value="TINY MACROCYSTS PROTEIN B-RELATED"/>
    <property type="match status" value="1"/>
</dbReference>
<keyword evidence="8" id="KW-1133">Transmembrane helix</keyword>
<dbReference type="SUPFAM" id="SSF55785">
    <property type="entry name" value="PYP-like sensor domain (PAS domain)"/>
    <property type="match status" value="1"/>
</dbReference>
<dbReference type="PANTHER" id="PTHR31600:SF2">
    <property type="entry name" value="GAMETE ENRICHED GENE 10 PROTEIN-RELATED"/>
    <property type="match status" value="1"/>
</dbReference>
<feature type="transmembrane region" description="Helical" evidence="8">
    <location>
        <begin position="333"/>
        <end position="351"/>
    </location>
</feature>
<evidence type="ECO:0000256" key="5">
    <source>
        <dbReference type="ARBA" id="ARBA00022777"/>
    </source>
</evidence>
<accession>A0A944M889</accession>
<dbReference type="Pfam" id="PF00989">
    <property type="entry name" value="PAS"/>
    <property type="match status" value="1"/>
</dbReference>
<name>A0A944M889_9GAMM</name>
<keyword evidence="6" id="KW-0067">ATP-binding</keyword>
<protein>
    <submittedName>
        <fullName evidence="10">PAS domain S-box protein</fullName>
    </submittedName>
</protein>
<comment type="subcellular location">
    <subcellularLocation>
        <location evidence="1">Membrane</location>
    </subcellularLocation>
</comment>
<dbReference type="InterPro" id="IPR029151">
    <property type="entry name" value="Sensor-like_sf"/>
</dbReference>
<organism evidence="10 11">
    <name type="scientific">Candidatus Thiodiazotropha taylori</name>
    <dbReference type="NCBI Taxonomy" id="2792791"/>
    <lineage>
        <taxon>Bacteria</taxon>
        <taxon>Pseudomonadati</taxon>
        <taxon>Pseudomonadota</taxon>
        <taxon>Gammaproteobacteria</taxon>
        <taxon>Chromatiales</taxon>
        <taxon>Sedimenticolaceae</taxon>
        <taxon>Candidatus Thiodiazotropha</taxon>
    </lineage>
</organism>
<evidence type="ECO:0000256" key="8">
    <source>
        <dbReference type="SAM" id="Phobius"/>
    </source>
</evidence>
<evidence type="ECO:0000313" key="10">
    <source>
        <dbReference type="EMBL" id="MBT2989786.1"/>
    </source>
</evidence>
<dbReference type="InterPro" id="IPR000014">
    <property type="entry name" value="PAS"/>
</dbReference>
<keyword evidence="8" id="KW-0812">Transmembrane</keyword>
<dbReference type="EMBL" id="JAHHGM010000011">
    <property type="protein sequence ID" value="MBT2989786.1"/>
    <property type="molecule type" value="Genomic_DNA"/>
</dbReference>
<keyword evidence="2" id="KW-0597">Phosphoprotein</keyword>
<evidence type="ECO:0000256" key="6">
    <source>
        <dbReference type="ARBA" id="ARBA00022840"/>
    </source>
</evidence>
<dbReference type="GO" id="GO:0005524">
    <property type="term" value="F:ATP binding"/>
    <property type="evidence" value="ECO:0007669"/>
    <property type="project" value="UniProtKB-KW"/>
</dbReference>
<evidence type="ECO:0000313" key="11">
    <source>
        <dbReference type="Proteomes" id="UP000770889"/>
    </source>
</evidence>
<keyword evidence="4" id="KW-0547">Nucleotide-binding</keyword>
<dbReference type="AlphaFoldDB" id="A0A944M889"/>
<dbReference type="Pfam" id="PF21623">
    <property type="entry name" value="HK_sensor_dom_bact"/>
    <property type="match status" value="1"/>
</dbReference>
<dbReference type="GO" id="GO:0000160">
    <property type="term" value="P:phosphorelay signal transduction system"/>
    <property type="evidence" value="ECO:0007669"/>
    <property type="project" value="UniProtKB-KW"/>
</dbReference>
<evidence type="ECO:0000256" key="1">
    <source>
        <dbReference type="ARBA" id="ARBA00004370"/>
    </source>
</evidence>
<evidence type="ECO:0000256" key="7">
    <source>
        <dbReference type="ARBA" id="ARBA00023012"/>
    </source>
</evidence>
<dbReference type="InterPro" id="IPR013767">
    <property type="entry name" value="PAS_fold"/>
</dbReference>
<dbReference type="GO" id="GO:0016020">
    <property type="term" value="C:membrane"/>
    <property type="evidence" value="ECO:0007669"/>
    <property type="project" value="UniProtKB-SubCell"/>
</dbReference>
<dbReference type="Proteomes" id="UP000770889">
    <property type="component" value="Unassembled WGS sequence"/>
</dbReference>
<dbReference type="SUPFAM" id="SSF103190">
    <property type="entry name" value="Sensory domain-like"/>
    <property type="match status" value="2"/>
</dbReference>
<dbReference type="SMART" id="SM00091">
    <property type="entry name" value="PAS"/>
    <property type="match status" value="1"/>
</dbReference>
<keyword evidence="8" id="KW-0472">Membrane</keyword>
<dbReference type="InterPro" id="IPR035965">
    <property type="entry name" value="PAS-like_dom_sf"/>
</dbReference>
<dbReference type="GO" id="GO:0016301">
    <property type="term" value="F:kinase activity"/>
    <property type="evidence" value="ECO:0007669"/>
    <property type="project" value="UniProtKB-KW"/>
</dbReference>
<dbReference type="PROSITE" id="PS50112">
    <property type="entry name" value="PAS"/>
    <property type="match status" value="1"/>
</dbReference>
<evidence type="ECO:0000256" key="2">
    <source>
        <dbReference type="ARBA" id="ARBA00022553"/>
    </source>
</evidence>